<protein>
    <submittedName>
        <fullName evidence="1">DUF3738 domain-containing protein</fullName>
    </submittedName>
</protein>
<dbReference type="RefSeq" id="WP_137339782.1">
    <property type="nucleotide sequence ID" value="NZ_BSQH01000007.1"/>
</dbReference>
<dbReference type="EMBL" id="SZVO01000004">
    <property type="protein sequence ID" value="TKT92237.1"/>
    <property type="molecule type" value="Genomic_DNA"/>
</dbReference>
<comment type="caution">
    <text evidence="1">The sequence shown here is derived from an EMBL/GenBank/DDBJ whole genome shotgun (WGS) entry which is preliminary data.</text>
</comment>
<name>A0A4U6D7N1_9BACT</name>
<gene>
    <name evidence="1" type="ORF">FDK13_09640</name>
</gene>
<reference evidence="1 2" key="1">
    <citation type="submission" date="2019-05" db="EMBL/GenBank/DDBJ databases">
        <title>Dyadobacter AR-3-8 sp. nov., isolated from arctic soil.</title>
        <authorList>
            <person name="Chaudhary D.K."/>
        </authorList>
    </citation>
    <scope>NUCLEOTIDE SEQUENCE [LARGE SCALE GENOMIC DNA]</scope>
    <source>
        <strain evidence="1 2">AR-3-8</strain>
    </source>
</reference>
<proteinExistence type="predicted"/>
<evidence type="ECO:0000313" key="1">
    <source>
        <dbReference type="EMBL" id="TKT92237.1"/>
    </source>
</evidence>
<dbReference type="InterPro" id="IPR017801">
    <property type="entry name" value="DUF3738"/>
</dbReference>
<dbReference type="Pfam" id="PF12543">
    <property type="entry name" value="DUF3738"/>
    <property type="match status" value="1"/>
</dbReference>
<dbReference type="AlphaFoldDB" id="A0A4U6D7N1"/>
<organism evidence="1 2">
    <name type="scientific">Dyadobacter frigoris</name>
    <dbReference type="NCBI Taxonomy" id="2576211"/>
    <lineage>
        <taxon>Bacteria</taxon>
        <taxon>Pseudomonadati</taxon>
        <taxon>Bacteroidota</taxon>
        <taxon>Cytophagia</taxon>
        <taxon>Cytophagales</taxon>
        <taxon>Spirosomataceae</taxon>
        <taxon>Dyadobacter</taxon>
    </lineage>
</organism>
<dbReference type="Proteomes" id="UP000304900">
    <property type="component" value="Unassembled WGS sequence"/>
</dbReference>
<keyword evidence="2" id="KW-1185">Reference proteome</keyword>
<sequence length="276" mass="31562">MQALFKYQMVPHTILIDKDQNIVAITTPDQINETTIQSLLNGQNVNIEVKIDSEFDPEKDYFFANPNIQFSVMIKPYMQGFPSMAKIGQGTFKGRRISFINVLPSMIIRRGYNLTSEVTINEQPKELTEFVPENLICFDIIVPESKKADLDKMMIIEVEKQFPIQSRFVKHKSSVYVLTRNTTYPEICVSNLKEAISFSGRGIEATGAKVDVLKSYIENILGRPVIDESGLEKHYDFIFEILQEDRDNSMKESLSKLGLKLVESERDIDFLTISSK</sequence>
<accession>A0A4U6D7N1</accession>
<evidence type="ECO:0000313" key="2">
    <source>
        <dbReference type="Proteomes" id="UP000304900"/>
    </source>
</evidence>
<dbReference type="OrthoDB" id="1118217at2"/>